<accession>F8PF22</accession>
<dbReference type="HOGENOM" id="CLU_1679011_0_0_1"/>
<dbReference type="Proteomes" id="UP000008063">
    <property type="component" value="Unassembled WGS sequence"/>
</dbReference>
<dbReference type="InParanoid" id="F8PF22"/>
<dbReference type="AlphaFoldDB" id="F8PF22"/>
<reference evidence="2" key="1">
    <citation type="journal article" date="2011" name="Science">
        <title>The plant cell wall-decomposing machinery underlies the functional diversity of forest fungi.</title>
        <authorList>
            <person name="Eastwood D.C."/>
            <person name="Floudas D."/>
            <person name="Binder M."/>
            <person name="Majcherczyk A."/>
            <person name="Schneider P."/>
            <person name="Aerts A."/>
            <person name="Asiegbu F.O."/>
            <person name="Baker S.E."/>
            <person name="Barry K."/>
            <person name="Bendiksby M."/>
            <person name="Blumentritt M."/>
            <person name="Coutinho P.M."/>
            <person name="Cullen D."/>
            <person name="de Vries R.P."/>
            <person name="Gathman A."/>
            <person name="Goodell B."/>
            <person name="Henrissat B."/>
            <person name="Ihrmark K."/>
            <person name="Kauserud H."/>
            <person name="Kohler A."/>
            <person name="LaButti K."/>
            <person name="Lapidus A."/>
            <person name="Lavin J.L."/>
            <person name="Lee Y.-H."/>
            <person name="Lindquist E."/>
            <person name="Lilly W."/>
            <person name="Lucas S."/>
            <person name="Morin E."/>
            <person name="Murat C."/>
            <person name="Oguiza J.A."/>
            <person name="Park J."/>
            <person name="Pisabarro A.G."/>
            <person name="Riley R."/>
            <person name="Rosling A."/>
            <person name="Salamov A."/>
            <person name="Schmidt O."/>
            <person name="Schmutz J."/>
            <person name="Skrede I."/>
            <person name="Stenlid J."/>
            <person name="Wiebenga A."/>
            <person name="Xie X."/>
            <person name="Kuees U."/>
            <person name="Hibbett D.S."/>
            <person name="Hoffmeister D."/>
            <person name="Hoegberg N."/>
            <person name="Martin F."/>
            <person name="Grigoriev I.V."/>
            <person name="Watkinson S.C."/>
        </authorList>
    </citation>
    <scope>NUCLEOTIDE SEQUENCE [LARGE SCALE GENOMIC DNA]</scope>
    <source>
        <strain evidence="2">strain S7.3</strain>
    </source>
</reference>
<evidence type="ECO:0000313" key="1">
    <source>
        <dbReference type="EMBL" id="EGO04695.1"/>
    </source>
</evidence>
<gene>
    <name evidence="1" type="ORF">SERLA73DRAFT_149104</name>
</gene>
<evidence type="ECO:0000313" key="2">
    <source>
        <dbReference type="Proteomes" id="UP000008063"/>
    </source>
</evidence>
<protein>
    <submittedName>
        <fullName evidence="1">Uncharacterized protein</fullName>
    </submittedName>
</protein>
<name>F8PF22_SERL3</name>
<proteinExistence type="predicted"/>
<dbReference type="EMBL" id="GL945474">
    <property type="protein sequence ID" value="EGO04695.1"/>
    <property type="molecule type" value="Genomic_DNA"/>
</dbReference>
<keyword evidence="2" id="KW-1185">Reference proteome</keyword>
<organism evidence="2">
    <name type="scientific">Serpula lacrymans var. lacrymans (strain S7.3)</name>
    <name type="common">Dry rot fungus</name>
    <dbReference type="NCBI Taxonomy" id="936435"/>
    <lineage>
        <taxon>Eukaryota</taxon>
        <taxon>Fungi</taxon>
        <taxon>Dikarya</taxon>
        <taxon>Basidiomycota</taxon>
        <taxon>Agaricomycotina</taxon>
        <taxon>Agaricomycetes</taxon>
        <taxon>Agaricomycetidae</taxon>
        <taxon>Boletales</taxon>
        <taxon>Coniophorineae</taxon>
        <taxon>Serpulaceae</taxon>
        <taxon>Serpula</taxon>
    </lineage>
</organism>
<sequence length="157" mass="17276">MAVKKIWSQGAWKSCPVPVLDKNQGPVHHCLPDTLVGLVDLFLGGRRHYNGVVGWGGVESLGSDVLYMDLVPQIVPMGILRKMHMIKAELGIFHNQTPEMLQIPTPQYKSSAWEPSPDLPMLPTMLPTIYDPTTINSISTRKKAALASKAEAEKFGT</sequence>